<organism evidence="1 2">
    <name type="scientific">Ixodes persulcatus</name>
    <name type="common">Taiga tick</name>
    <dbReference type="NCBI Taxonomy" id="34615"/>
    <lineage>
        <taxon>Eukaryota</taxon>
        <taxon>Metazoa</taxon>
        <taxon>Ecdysozoa</taxon>
        <taxon>Arthropoda</taxon>
        <taxon>Chelicerata</taxon>
        <taxon>Arachnida</taxon>
        <taxon>Acari</taxon>
        <taxon>Parasitiformes</taxon>
        <taxon>Ixodida</taxon>
        <taxon>Ixodoidea</taxon>
        <taxon>Ixodidae</taxon>
        <taxon>Ixodinae</taxon>
        <taxon>Ixodes</taxon>
    </lineage>
</organism>
<keyword evidence="2" id="KW-1185">Reference proteome</keyword>
<dbReference type="EMBL" id="JABSTQ010008558">
    <property type="protein sequence ID" value="KAG0434367.1"/>
    <property type="molecule type" value="Genomic_DNA"/>
</dbReference>
<evidence type="ECO:0000313" key="1">
    <source>
        <dbReference type="EMBL" id="KAG0434367.1"/>
    </source>
</evidence>
<feature type="non-terminal residue" evidence="1">
    <location>
        <position position="59"/>
    </location>
</feature>
<comment type="caution">
    <text evidence="1">The sequence shown here is derived from an EMBL/GenBank/DDBJ whole genome shotgun (WGS) entry which is preliminary data.</text>
</comment>
<protein>
    <submittedName>
        <fullName evidence="1">Uncharacterized protein</fullName>
    </submittedName>
</protein>
<gene>
    <name evidence="1" type="ORF">HPB47_019155</name>
</gene>
<dbReference type="Proteomes" id="UP000805193">
    <property type="component" value="Unassembled WGS sequence"/>
</dbReference>
<reference evidence="1 2" key="1">
    <citation type="journal article" date="2020" name="Cell">
        <title>Large-Scale Comparative Analyses of Tick Genomes Elucidate Their Genetic Diversity and Vector Capacities.</title>
        <authorList>
            <consortium name="Tick Genome and Microbiome Consortium (TIGMIC)"/>
            <person name="Jia N."/>
            <person name="Wang J."/>
            <person name="Shi W."/>
            <person name="Du L."/>
            <person name="Sun Y."/>
            <person name="Zhan W."/>
            <person name="Jiang J.F."/>
            <person name="Wang Q."/>
            <person name="Zhang B."/>
            <person name="Ji P."/>
            <person name="Bell-Sakyi L."/>
            <person name="Cui X.M."/>
            <person name="Yuan T.T."/>
            <person name="Jiang B.G."/>
            <person name="Yang W.F."/>
            <person name="Lam T.T."/>
            <person name="Chang Q.C."/>
            <person name="Ding S.J."/>
            <person name="Wang X.J."/>
            <person name="Zhu J.G."/>
            <person name="Ruan X.D."/>
            <person name="Zhao L."/>
            <person name="Wei J.T."/>
            <person name="Ye R.Z."/>
            <person name="Que T.C."/>
            <person name="Du C.H."/>
            <person name="Zhou Y.H."/>
            <person name="Cheng J.X."/>
            <person name="Dai P.F."/>
            <person name="Guo W.B."/>
            <person name="Han X.H."/>
            <person name="Huang E.J."/>
            <person name="Li L.F."/>
            <person name="Wei W."/>
            <person name="Gao Y.C."/>
            <person name="Liu J.Z."/>
            <person name="Shao H.Z."/>
            <person name="Wang X."/>
            <person name="Wang C.C."/>
            <person name="Yang T.C."/>
            <person name="Huo Q.B."/>
            <person name="Li W."/>
            <person name="Chen H.Y."/>
            <person name="Chen S.E."/>
            <person name="Zhou L.G."/>
            <person name="Ni X.B."/>
            <person name="Tian J.H."/>
            <person name="Sheng Y."/>
            <person name="Liu T."/>
            <person name="Pan Y.S."/>
            <person name="Xia L.Y."/>
            <person name="Li J."/>
            <person name="Zhao F."/>
            <person name="Cao W.C."/>
        </authorList>
    </citation>
    <scope>NUCLEOTIDE SEQUENCE [LARGE SCALE GENOMIC DNA]</scope>
    <source>
        <tissue evidence="1">Larvae</tissue>
    </source>
</reference>
<evidence type="ECO:0000313" key="2">
    <source>
        <dbReference type="Proteomes" id="UP000805193"/>
    </source>
</evidence>
<proteinExistence type="predicted"/>
<sequence length="59" mass="6441">MKMHEQLKQVINETNDALQANLARIASSDSSMITDITEGQAHRQLISSGILSKSDLTVT</sequence>
<accession>A0AC60QJT1</accession>
<name>A0AC60QJT1_IXOPE</name>